<gene>
    <name evidence="2" type="ORF">Pyn_21945</name>
</gene>
<evidence type="ECO:0000313" key="2">
    <source>
        <dbReference type="EMBL" id="PQQ02229.1"/>
    </source>
</evidence>
<accession>A0A314YBH1</accession>
<keyword evidence="3" id="KW-1185">Reference proteome</keyword>
<dbReference type="GO" id="GO:0009733">
    <property type="term" value="P:response to auxin"/>
    <property type="evidence" value="ECO:0007669"/>
    <property type="project" value="InterPro"/>
</dbReference>
<dbReference type="OrthoDB" id="835033at2759"/>
<dbReference type="PANTHER" id="PTHR31374:SF311">
    <property type="entry name" value="SMALL AUXIN-UP RNA"/>
    <property type="match status" value="1"/>
</dbReference>
<name>A0A314YBH1_PRUYE</name>
<organism evidence="2 3">
    <name type="scientific">Prunus yedoensis var. nudiflora</name>
    <dbReference type="NCBI Taxonomy" id="2094558"/>
    <lineage>
        <taxon>Eukaryota</taxon>
        <taxon>Viridiplantae</taxon>
        <taxon>Streptophyta</taxon>
        <taxon>Embryophyta</taxon>
        <taxon>Tracheophyta</taxon>
        <taxon>Spermatophyta</taxon>
        <taxon>Magnoliopsida</taxon>
        <taxon>eudicotyledons</taxon>
        <taxon>Gunneridae</taxon>
        <taxon>Pentapetalae</taxon>
        <taxon>rosids</taxon>
        <taxon>fabids</taxon>
        <taxon>Rosales</taxon>
        <taxon>Rosaceae</taxon>
        <taxon>Amygdaloideae</taxon>
        <taxon>Amygdaleae</taxon>
        <taxon>Prunus</taxon>
    </lineage>
</organism>
<dbReference type="Proteomes" id="UP000250321">
    <property type="component" value="Unassembled WGS sequence"/>
</dbReference>
<dbReference type="PANTHER" id="PTHR31374">
    <property type="entry name" value="AUXIN-INDUCED PROTEIN-LIKE-RELATED"/>
    <property type="match status" value="1"/>
</dbReference>
<comment type="similarity">
    <text evidence="1">Belongs to the ARG7 family.</text>
</comment>
<protein>
    <submittedName>
        <fullName evidence="2">Uncharacterized protein</fullName>
    </submittedName>
</protein>
<evidence type="ECO:0000313" key="3">
    <source>
        <dbReference type="Proteomes" id="UP000250321"/>
    </source>
</evidence>
<dbReference type="InterPro" id="IPR003676">
    <property type="entry name" value="SAUR_fam"/>
</dbReference>
<sequence length="94" mass="10932">MNPTSLVKEKLIFLVKKLCISHSKKHGLVPKGYIPVYVKRKRYKVPLKYLSHPAFQKLLDKSQTDAFDPKIEGPLVLRCTADDFHKSLENFKDY</sequence>
<evidence type="ECO:0000256" key="1">
    <source>
        <dbReference type="ARBA" id="ARBA00006974"/>
    </source>
</evidence>
<dbReference type="EMBL" id="PJQY01001486">
    <property type="protein sequence ID" value="PQQ02229.1"/>
    <property type="molecule type" value="Genomic_DNA"/>
</dbReference>
<reference evidence="2 3" key="1">
    <citation type="submission" date="2018-02" db="EMBL/GenBank/DDBJ databases">
        <title>Draft genome of wild Prunus yedoensis var. nudiflora.</title>
        <authorList>
            <person name="Baek S."/>
            <person name="Kim J.-H."/>
            <person name="Choi K."/>
            <person name="Kim G.-B."/>
            <person name="Cho A."/>
            <person name="Jang H."/>
            <person name="Shin C.-H."/>
            <person name="Yu H.-J."/>
            <person name="Mun J.-H."/>
        </authorList>
    </citation>
    <scope>NUCLEOTIDE SEQUENCE [LARGE SCALE GENOMIC DNA]</scope>
    <source>
        <strain evidence="3">cv. Jeju island</strain>
        <tissue evidence="2">Leaf</tissue>
    </source>
</reference>
<dbReference type="AlphaFoldDB" id="A0A314YBH1"/>
<comment type="caution">
    <text evidence="2">The sequence shown here is derived from an EMBL/GenBank/DDBJ whole genome shotgun (WGS) entry which is preliminary data.</text>
</comment>
<dbReference type="Pfam" id="PF02519">
    <property type="entry name" value="Auxin_inducible"/>
    <property type="match status" value="1"/>
</dbReference>
<proteinExistence type="inferred from homology"/>